<feature type="transmembrane region" description="Helical" evidence="12">
    <location>
        <begin position="261"/>
        <end position="281"/>
    </location>
</feature>
<feature type="transmembrane region" description="Helical" evidence="12">
    <location>
        <begin position="114"/>
        <end position="140"/>
    </location>
</feature>
<dbReference type="GO" id="GO:0015079">
    <property type="term" value="F:potassium ion transmembrane transporter activity"/>
    <property type="evidence" value="ECO:0007669"/>
    <property type="project" value="UniProtKB-UniRule"/>
</dbReference>
<keyword evidence="7 12" id="KW-0769">Symport</keyword>
<dbReference type="Proteomes" id="UP000297890">
    <property type="component" value="Unassembled WGS sequence"/>
</dbReference>
<feature type="domain" description="K+ potassium transporter integral membrane" evidence="13">
    <location>
        <begin position="25"/>
        <end position="476"/>
    </location>
</feature>
<sequence>MKTPHLPSLPALPASITKTPGLAPLAALGVVYGDIGTSPLYALRECFSPHFGVSLTAAHVLGVLSLIFWALILIVSLKYQVLVLRADNRGEGGILALLALLNPWRTLGQGRTAAWVMALGVFGAALLYCDGMITPAISVLSAVEGLKIATPAAGPFVVPLTLVILAILFALQRFGTARVGTVFGPVMLLWFATLAILGLKGISHNPGVLVALNPWYGLNFLLSEGKTALLVLGGVFLVVTGAEALYADLGHFGRRPIRQAWFVLVLPALVLNYLGQGALVLADPAAIENPFYALAPRWALYPLVALATLATVIASQALISGVFSLVRQSIQLGVMPRMRIVQTSPSEIGQIYAPAANFALMLACMALVLAFRTSGNLAAAYGVAITITMLITSGLIYFTMRRVWLWSGPVSGLIAGALIFIELPFLLANLHKLHEGGWVTLGAAGVLFFIMRTWDEGRRNLITRLRAESEPLDTLFDRLDHHKPVRLPGTAIFLTAPRLGAPPSLQYLLKHTHALHERVILLTVLIEETPRVPPGQRIEWTPLGHGFDRLLIHYGFMQSPDLPAALAQARRAGLSIDLSETTFFIGRETLVIDRNISWYQRLRERIYAFMFRNSMRAIDFYKIPPERAVEIGIWVAAEPPEMRTA</sequence>
<protein>
    <recommendedName>
        <fullName evidence="12">Probable potassium transport system protein Kup</fullName>
    </recommendedName>
</protein>
<name>A0A4Z0F977_9GAMM</name>
<dbReference type="PANTHER" id="PTHR30540:SF79">
    <property type="entry name" value="LOW AFFINITY POTASSIUM TRANSPORT SYSTEM PROTEIN KUP"/>
    <property type="match status" value="1"/>
</dbReference>
<feature type="transmembrane region" description="Helical" evidence="12">
    <location>
        <begin position="57"/>
        <end position="79"/>
    </location>
</feature>
<reference evidence="15 16" key="1">
    <citation type="journal article" date="2019" name="ISME J.">
        <title>Candidatus Macondimonas diazotrophica, a novel gammaproteobacterial genus dominating crude-oil-contaminated coastal sediments.</title>
        <authorList>
            <person name="Karthikeyan S."/>
            <person name="Konstantinidis K."/>
        </authorList>
    </citation>
    <scope>NUCLEOTIDE SEQUENCE [LARGE SCALE GENOMIC DNA]</scope>
    <source>
        <strain evidence="15 16">KTK01</strain>
    </source>
</reference>
<comment type="caution">
    <text evidence="15">The sequence shown here is derived from an EMBL/GenBank/DDBJ whole genome shotgun (WGS) entry which is preliminary data.</text>
</comment>
<keyword evidence="5 12" id="KW-0633">Potassium transport</keyword>
<keyword evidence="6 12" id="KW-0812">Transmembrane</keyword>
<feature type="transmembrane region" description="Helical" evidence="12">
    <location>
        <begin position="410"/>
        <end position="430"/>
    </location>
</feature>
<evidence type="ECO:0000313" key="16">
    <source>
        <dbReference type="Proteomes" id="UP000297890"/>
    </source>
</evidence>
<evidence type="ECO:0000256" key="1">
    <source>
        <dbReference type="ARBA" id="ARBA00004141"/>
    </source>
</evidence>
<evidence type="ECO:0000256" key="3">
    <source>
        <dbReference type="ARBA" id="ARBA00022448"/>
    </source>
</evidence>
<keyword evidence="10 12" id="KW-0406">Ion transport</keyword>
<dbReference type="GO" id="GO:0015293">
    <property type="term" value="F:symporter activity"/>
    <property type="evidence" value="ECO:0007669"/>
    <property type="project" value="UniProtKB-UniRule"/>
</dbReference>
<evidence type="ECO:0000313" key="15">
    <source>
        <dbReference type="EMBL" id="TFZ82112.1"/>
    </source>
</evidence>
<comment type="catalytic activity">
    <reaction evidence="12">
        <text>K(+)(in) + H(+)(in) = K(+)(out) + H(+)(out)</text>
        <dbReference type="Rhea" id="RHEA:28490"/>
        <dbReference type="ChEBI" id="CHEBI:15378"/>
        <dbReference type="ChEBI" id="CHEBI:29103"/>
    </reaction>
</comment>
<evidence type="ECO:0000256" key="11">
    <source>
        <dbReference type="ARBA" id="ARBA00023136"/>
    </source>
</evidence>
<gene>
    <name evidence="12" type="primary">kup</name>
    <name evidence="15" type="ORF">E4680_09750</name>
</gene>
<keyword evidence="8 12" id="KW-0630">Potassium</keyword>
<evidence type="ECO:0000256" key="12">
    <source>
        <dbReference type="HAMAP-Rule" id="MF_01522"/>
    </source>
</evidence>
<feature type="transmembrane region" description="Helical" evidence="12">
    <location>
        <begin position="377"/>
        <end position="398"/>
    </location>
</feature>
<dbReference type="RefSeq" id="WP_135282221.1">
    <property type="nucleotide sequence ID" value="NZ_SRIO01000012.1"/>
</dbReference>
<dbReference type="InterPro" id="IPR053952">
    <property type="entry name" value="K_trans_C"/>
</dbReference>
<keyword evidence="11 12" id="KW-0472">Membrane</keyword>
<feature type="transmembrane region" description="Helical" evidence="12">
    <location>
        <begin position="152"/>
        <end position="171"/>
    </location>
</feature>
<comment type="function">
    <text evidence="12">Transport of potassium into the cell. Likely operates as a K(+):H(+) symporter.</text>
</comment>
<feature type="domain" description="K+ potassium transporter C-terminal" evidence="14">
    <location>
        <begin position="488"/>
        <end position="633"/>
    </location>
</feature>
<evidence type="ECO:0000259" key="14">
    <source>
        <dbReference type="Pfam" id="PF22776"/>
    </source>
</evidence>
<evidence type="ECO:0000256" key="9">
    <source>
        <dbReference type="ARBA" id="ARBA00022989"/>
    </source>
</evidence>
<dbReference type="InterPro" id="IPR023051">
    <property type="entry name" value="Kup"/>
</dbReference>
<dbReference type="GO" id="GO:0005886">
    <property type="term" value="C:plasma membrane"/>
    <property type="evidence" value="ECO:0007669"/>
    <property type="project" value="UniProtKB-SubCell"/>
</dbReference>
<evidence type="ECO:0000256" key="2">
    <source>
        <dbReference type="ARBA" id="ARBA00007019"/>
    </source>
</evidence>
<organism evidence="15 16">
    <name type="scientific">Candidatus Macondimonas diazotrophica</name>
    <dbReference type="NCBI Taxonomy" id="2305248"/>
    <lineage>
        <taxon>Bacteria</taxon>
        <taxon>Pseudomonadati</taxon>
        <taxon>Pseudomonadota</taxon>
        <taxon>Gammaproteobacteria</taxon>
        <taxon>Chromatiales</taxon>
        <taxon>Ectothiorhodospiraceae</taxon>
        <taxon>Candidatus Macondimonas</taxon>
    </lineage>
</organism>
<dbReference type="Pfam" id="PF22776">
    <property type="entry name" value="K_trans_C"/>
    <property type="match status" value="1"/>
</dbReference>
<evidence type="ECO:0000256" key="5">
    <source>
        <dbReference type="ARBA" id="ARBA00022538"/>
    </source>
</evidence>
<evidence type="ECO:0000256" key="10">
    <source>
        <dbReference type="ARBA" id="ARBA00023065"/>
    </source>
</evidence>
<evidence type="ECO:0000256" key="7">
    <source>
        <dbReference type="ARBA" id="ARBA00022847"/>
    </source>
</evidence>
<keyword evidence="3 12" id="KW-0813">Transport</keyword>
<proteinExistence type="inferred from homology"/>
<evidence type="ECO:0000256" key="6">
    <source>
        <dbReference type="ARBA" id="ARBA00022692"/>
    </source>
</evidence>
<dbReference type="EMBL" id="SRIO01000012">
    <property type="protein sequence ID" value="TFZ82112.1"/>
    <property type="molecule type" value="Genomic_DNA"/>
</dbReference>
<feature type="transmembrane region" description="Helical" evidence="12">
    <location>
        <begin position="351"/>
        <end position="371"/>
    </location>
</feature>
<keyword evidence="4 12" id="KW-1003">Cell membrane</keyword>
<comment type="subcellular location">
    <subcellularLocation>
        <location evidence="12">Cell membrane</location>
        <topology evidence="12">Multi-pass membrane protein</topology>
    </subcellularLocation>
    <subcellularLocation>
        <location evidence="1">Membrane</location>
        <topology evidence="1">Multi-pass membrane protein</topology>
    </subcellularLocation>
</comment>
<keyword evidence="16" id="KW-1185">Reference proteome</keyword>
<feature type="transmembrane region" description="Helical" evidence="12">
    <location>
        <begin position="228"/>
        <end position="249"/>
    </location>
</feature>
<dbReference type="OrthoDB" id="9805577at2"/>
<evidence type="ECO:0000256" key="4">
    <source>
        <dbReference type="ARBA" id="ARBA00022475"/>
    </source>
</evidence>
<dbReference type="Pfam" id="PF02705">
    <property type="entry name" value="K_trans"/>
    <property type="match status" value="1"/>
</dbReference>
<evidence type="ECO:0000256" key="8">
    <source>
        <dbReference type="ARBA" id="ARBA00022958"/>
    </source>
</evidence>
<keyword evidence="9 12" id="KW-1133">Transmembrane helix</keyword>
<dbReference type="AlphaFoldDB" id="A0A4Z0F977"/>
<comment type="similarity">
    <text evidence="2 12">Belongs to the HAK/KUP transporter (TC 2.A.72) family.</text>
</comment>
<feature type="transmembrane region" description="Helical" evidence="12">
    <location>
        <begin position="436"/>
        <end position="454"/>
    </location>
</feature>
<dbReference type="InterPro" id="IPR053951">
    <property type="entry name" value="K_trans_N"/>
</dbReference>
<feature type="transmembrane region" description="Helical" evidence="12">
    <location>
        <begin position="301"/>
        <end position="330"/>
    </location>
</feature>
<accession>A0A4Z0F977</accession>
<dbReference type="PANTHER" id="PTHR30540">
    <property type="entry name" value="OSMOTIC STRESS POTASSIUM TRANSPORTER"/>
    <property type="match status" value="1"/>
</dbReference>
<evidence type="ECO:0000259" key="13">
    <source>
        <dbReference type="Pfam" id="PF02705"/>
    </source>
</evidence>
<feature type="transmembrane region" description="Helical" evidence="12">
    <location>
        <begin position="183"/>
        <end position="202"/>
    </location>
</feature>
<dbReference type="InterPro" id="IPR003855">
    <property type="entry name" value="K+_transporter"/>
</dbReference>
<dbReference type="HAMAP" id="MF_01522">
    <property type="entry name" value="Kup"/>
    <property type="match status" value="1"/>
</dbReference>